<dbReference type="Proteomes" id="UP001166286">
    <property type="component" value="Unassembled WGS sequence"/>
</dbReference>
<dbReference type="Pfam" id="PF01544">
    <property type="entry name" value="CorA"/>
    <property type="match status" value="1"/>
</dbReference>
<dbReference type="GO" id="GO:0015087">
    <property type="term" value="F:cobalt ion transmembrane transporter activity"/>
    <property type="evidence" value="ECO:0007669"/>
    <property type="project" value="TreeGrafter"/>
</dbReference>
<name>A0AA39QVI3_9LECA</name>
<evidence type="ECO:0000313" key="6">
    <source>
        <dbReference type="EMBL" id="KAK0509206.1"/>
    </source>
</evidence>
<keyword evidence="2 5" id="KW-0812">Transmembrane</keyword>
<protein>
    <submittedName>
        <fullName evidence="6">Uncharacterized protein</fullName>
    </submittedName>
</protein>
<evidence type="ECO:0000313" key="7">
    <source>
        <dbReference type="Proteomes" id="UP001166286"/>
    </source>
</evidence>
<reference evidence="6" key="1">
    <citation type="submission" date="2023-03" db="EMBL/GenBank/DDBJ databases">
        <title>Complete genome of Cladonia borealis.</title>
        <authorList>
            <person name="Park H."/>
        </authorList>
    </citation>
    <scope>NUCLEOTIDE SEQUENCE</scope>
    <source>
        <strain evidence="6">ANT050790</strain>
    </source>
</reference>
<keyword evidence="3 5" id="KW-1133">Transmembrane helix</keyword>
<dbReference type="EMBL" id="JAFEKC020000019">
    <property type="protein sequence ID" value="KAK0509206.1"/>
    <property type="molecule type" value="Genomic_DNA"/>
</dbReference>
<organism evidence="6 7">
    <name type="scientific">Cladonia borealis</name>
    <dbReference type="NCBI Taxonomy" id="184061"/>
    <lineage>
        <taxon>Eukaryota</taxon>
        <taxon>Fungi</taxon>
        <taxon>Dikarya</taxon>
        <taxon>Ascomycota</taxon>
        <taxon>Pezizomycotina</taxon>
        <taxon>Lecanoromycetes</taxon>
        <taxon>OSLEUM clade</taxon>
        <taxon>Lecanoromycetidae</taxon>
        <taxon>Lecanorales</taxon>
        <taxon>Lecanorineae</taxon>
        <taxon>Cladoniaceae</taxon>
        <taxon>Cladonia</taxon>
    </lineage>
</organism>
<feature type="transmembrane region" description="Helical" evidence="5">
    <location>
        <begin position="562"/>
        <end position="587"/>
    </location>
</feature>
<dbReference type="GO" id="GO:0050897">
    <property type="term" value="F:cobalt ion binding"/>
    <property type="evidence" value="ECO:0007669"/>
    <property type="project" value="TreeGrafter"/>
</dbReference>
<dbReference type="GO" id="GO:0015095">
    <property type="term" value="F:magnesium ion transmembrane transporter activity"/>
    <property type="evidence" value="ECO:0007669"/>
    <property type="project" value="TreeGrafter"/>
</dbReference>
<keyword evidence="4 5" id="KW-0472">Membrane</keyword>
<feature type="transmembrane region" description="Helical" evidence="5">
    <location>
        <begin position="599"/>
        <end position="621"/>
    </location>
</feature>
<evidence type="ECO:0000256" key="3">
    <source>
        <dbReference type="ARBA" id="ARBA00022989"/>
    </source>
</evidence>
<dbReference type="PANTHER" id="PTHR46494">
    <property type="entry name" value="CORA FAMILY METAL ION TRANSPORTER (EUROFUNG)"/>
    <property type="match status" value="1"/>
</dbReference>
<evidence type="ECO:0000256" key="1">
    <source>
        <dbReference type="ARBA" id="ARBA00004651"/>
    </source>
</evidence>
<evidence type="ECO:0000256" key="5">
    <source>
        <dbReference type="SAM" id="Phobius"/>
    </source>
</evidence>
<evidence type="ECO:0000256" key="4">
    <source>
        <dbReference type="ARBA" id="ARBA00023136"/>
    </source>
</evidence>
<dbReference type="Gene3D" id="1.20.58.340">
    <property type="entry name" value="Magnesium transport protein CorA, transmembrane region"/>
    <property type="match status" value="1"/>
</dbReference>
<gene>
    <name evidence="6" type="ORF">JMJ35_008577</name>
</gene>
<dbReference type="InterPro" id="IPR045863">
    <property type="entry name" value="CorA_TM1_TM2"/>
</dbReference>
<comment type="caution">
    <text evidence="6">The sequence shown here is derived from an EMBL/GenBank/DDBJ whole genome shotgun (WGS) entry which is preliminary data.</text>
</comment>
<dbReference type="PANTHER" id="PTHR46494:SF1">
    <property type="entry name" value="CORA FAMILY METAL ION TRANSPORTER (EUROFUNG)"/>
    <property type="match status" value="1"/>
</dbReference>
<comment type="subcellular location">
    <subcellularLocation>
        <location evidence="1">Cell membrane</location>
        <topology evidence="1">Multi-pass membrane protein</topology>
    </subcellularLocation>
</comment>
<dbReference type="InterPro" id="IPR002523">
    <property type="entry name" value="MgTranspt_CorA/ZnTranspt_ZntB"/>
</dbReference>
<proteinExistence type="predicted"/>
<dbReference type="GO" id="GO:0000287">
    <property type="term" value="F:magnesium ion binding"/>
    <property type="evidence" value="ECO:0007669"/>
    <property type="project" value="TreeGrafter"/>
</dbReference>
<dbReference type="SUPFAM" id="SSF144083">
    <property type="entry name" value="Magnesium transport protein CorA, transmembrane region"/>
    <property type="match status" value="1"/>
</dbReference>
<dbReference type="GO" id="GO:0005886">
    <property type="term" value="C:plasma membrane"/>
    <property type="evidence" value="ECO:0007669"/>
    <property type="project" value="UniProtKB-SubCell"/>
</dbReference>
<evidence type="ECO:0000256" key="2">
    <source>
        <dbReference type="ARBA" id="ARBA00022692"/>
    </source>
</evidence>
<sequence>MENQEPITSENISYLYPKSTVPLQSIVVGNRTDTESSSEFRGSDELLRPIPGISAKELLDFQRHKATSRRIEDIKEELKPQREVLARLRQRHIREERRRKSFIHSQLSEFWPVLSIRPSNNELRSLVAYYFPPHELLSATICDFGDGRSERFKTNVDNENPPDFSTKPDWVIVRWIHVPVGLGLVHNRTRDLFFSLRQEANISSTDLPGQKVEVFQRTGPHHACDVLSFRDRQFLQDQLDIWNIFRDSNGPEFMPKSWLFDNRQASEGHADDNWKVGMESHFRNTIHSNMPWQLGDGFRSSLFDFDVETGPQTSTFSKQMLCRHPQYRDAVLIRDPLHCFHRSDGYLLTMSPSAGVNYVNNHLSNEIQIPFKPRLDEAHESVLEVIRRKYFTKSESGFFPVDVKCLLVDLVTEYESTPTARGETITDIQHAYLPIVRDLRKRRNSPWRRGESVKLVKEYVDCMDEISQLYSISEQKIEYLNKLREDCDTFEPPAPGKADGARETRRCHMIDRIDEAVKLIKSNHELMPRILGDLKGSLDVLFQLRSIQQNELAIIAESNNKAILVFTAVTVIFLPLSFFTGYFGMNLAGIVNTNKTERYFWAVCGTVALTVVTFTFIYAWIWGHRQHSHARDDTMR</sequence>
<dbReference type="AlphaFoldDB" id="A0AA39QVI3"/>
<accession>A0AA39QVI3</accession>
<keyword evidence="7" id="KW-1185">Reference proteome</keyword>